<dbReference type="KEGG" id="sfeu:IM697_34300"/>
<reference evidence="1 2" key="1">
    <citation type="submission" date="2020-10" db="EMBL/GenBank/DDBJ databases">
        <title>Streptomyces ferrugineus complate genome analysis.</title>
        <authorList>
            <person name="Anwar N."/>
        </authorList>
    </citation>
    <scope>NUCLEOTIDE SEQUENCE [LARGE SCALE GENOMIC DNA]</scope>
    <source>
        <strain evidence="1 2">CCTCC AA2014009</strain>
    </source>
</reference>
<dbReference type="AlphaFoldDB" id="A0A7M2SI35"/>
<evidence type="ECO:0000313" key="2">
    <source>
        <dbReference type="Proteomes" id="UP000594205"/>
    </source>
</evidence>
<keyword evidence="2" id="KW-1185">Reference proteome</keyword>
<dbReference type="Proteomes" id="UP000594205">
    <property type="component" value="Chromosome"/>
</dbReference>
<accession>A0A7M2SI35</accession>
<sequence>MPHFAARAGDHNDRAVQGSWMTAAELASRLKAAPVVVGAPEPALRAMEQQ</sequence>
<evidence type="ECO:0000313" key="1">
    <source>
        <dbReference type="EMBL" id="QOV35113.1"/>
    </source>
</evidence>
<dbReference type="RefSeq" id="WP_194039975.1">
    <property type="nucleotide sequence ID" value="NZ_CP063373.1"/>
</dbReference>
<organism evidence="1 2">
    <name type="scientific">Streptomyces ferrugineus</name>
    <dbReference type="NCBI Taxonomy" id="1413221"/>
    <lineage>
        <taxon>Bacteria</taxon>
        <taxon>Bacillati</taxon>
        <taxon>Actinomycetota</taxon>
        <taxon>Actinomycetes</taxon>
        <taxon>Kitasatosporales</taxon>
        <taxon>Streptomycetaceae</taxon>
        <taxon>Streptomyces</taxon>
    </lineage>
</organism>
<dbReference type="EMBL" id="CP063373">
    <property type="protein sequence ID" value="QOV35113.1"/>
    <property type="molecule type" value="Genomic_DNA"/>
</dbReference>
<proteinExistence type="predicted"/>
<name>A0A7M2SI35_9ACTN</name>
<protein>
    <submittedName>
        <fullName evidence="1">Uncharacterized protein</fullName>
    </submittedName>
</protein>
<gene>
    <name evidence="1" type="ORF">IM697_34300</name>
</gene>